<dbReference type="AlphaFoldDB" id="A0A0F9KMX9"/>
<dbReference type="Gene3D" id="3.40.720.10">
    <property type="entry name" value="Alkaline Phosphatase, subunit A"/>
    <property type="match status" value="1"/>
</dbReference>
<dbReference type="InterPro" id="IPR017850">
    <property type="entry name" value="Alkaline_phosphatase_core_sf"/>
</dbReference>
<organism evidence="1">
    <name type="scientific">marine sediment metagenome</name>
    <dbReference type="NCBI Taxonomy" id="412755"/>
    <lineage>
        <taxon>unclassified sequences</taxon>
        <taxon>metagenomes</taxon>
        <taxon>ecological metagenomes</taxon>
    </lineage>
</organism>
<accession>A0A0F9KMX9</accession>
<gene>
    <name evidence="1" type="ORF">LCGC14_1383120</name>
</gene>
<reference evidence="1" key="1">
    <citation type="journal article" date="2015" name="Nature">
        <title>Complex archaea that bridge the gap between prokaryotes and eukaryotes.</title>
        <authorList>
            <person name="Spang A."/>
            <person name="Saw J.H."/>
            <person name="Jorgensen S.L."/>
            <person name="Zaremba-Niedzwiedzka K."/>
            <person name="Martijn J."/>
            <person name="Lind A.E."/>
            <person name="van Eijk R."/>
            <person name="Schleper C."/>
            <person name="Guy L."/>
            <person name="Ettema T.J."/>
        </authorList>
    </citation>
    <scope>NUCLEOTIDE SEQUENCE</scope>
</reference>
<dbReference type="SUPFAM" id="SSF53649">
    <property type="entry name" value="Alkaline phosphatase-like"/>
    <property type="match status" value="1"/>
</dbReference>
<comment type="caution">
    <text evidence="1">The sequence shown here is derived from an EMBL/GenBank/DDBJ whole genome shotgun (WGS) entry which is preliminary data.</text>
</comment>
<evidence type="ECO:0008006" key="2">
    <source>
        <dbReference type="Google" id="ProtNLM"/>
    </source>
</evidence>
<protein>
    <recommendedName>
        <fullName evidence="2">N-sulphoglucosamine sulphohydrolase C-terminal domain-containing protein</fullName>
    </recommendedName>
</protein>
<name>A0A0F9KMX9_9ZZZZ</name>
<dbReference type="EMBL" id="LAZR01008858">
    <property type="protein sequence ID" value="KKM76146.1"/>
    <property type="molecule type" value="Genomic_DNA"/>
</dbReference>
<evidence type="ECO:0000313" key="1">
    <source>
        <dbReference type="EMBL" id="KKM76146.1"/>
    </source>
</evidence>
<sequence length="81" mass="9674">MTEKPLYQDLTYRKGIPSMKEILQMEENNNITNPYLADWFKTPKPTEELYHVENDPDEVQNLANDPRYASKLKELRKVFQN</sequence>
<proteinExistence type="predicted"/>